<reference evidence="2" key="1">
    <citation type="submission" date="2022-04" db="EMBL/GenBank/DDBJ databases">
        <title>Hymenobacter sp. isolated from the air.</title>
        <authorList>
            <person name="Won M."/>
            <person name="Lee C.-M."/>
            <person name="Woen H.-Y."/>
            <person name="Kwon S.-W."/>
        </authorList>
    </citation>
    <scope>NUCLEOTIDE SEQUENCE</scope>
    <source>
        <strain evidence="2">5420S-77</strain>
    </source>
</reference>
<organism evidence="2 3">
    <name type="scientific">Hymenobacter volaticus</name>
    <dbReference type="NCBI Taxonomy" id="2932254"/>
    <lineage>
        <taxon>Bacteria</taxon>
        <taxon>Pseudomonadati</taxon>
        <taxon>Bacteroidota</taxon>
        <taxon>Cytophagia</taxon>
        <taxon>Cytophagales</taxon>
        <taxon>Hymenobacteraceae</taxon>
        <taxon>Hymenobacter</taxon>
    </lineage>
</organism>
<feature type="chain" id="PRO_5045739406" evidence="1">
    <location>
        <begin position="26"/>
        <end position="137"/>
    </location>
</feature>
<proteinExistence type="predicted"/>
<evidence type="ECO:0000313" key="2">
    <source>
        <dbReference type="EMBL" id="UOQ66703.1"/>
    </source>
</evidence>
<dbReference type="Proteomes" id="UP000830401">
    <property type="component" value="Chromosome"/>
</dbReference>
<keyword evidence="3" id="KW-1185">Reference proteome</keyword>
<gene>
    <name evidence="2" type="ORF">MUN86_01875</name>
</gene>
<feature type="signal peptide" evidence="1">
    <location>
        <begin position="1"/>
        <end position="25"/>
    </location>
</feature>
<accession>A0ABY4G755</accession>
<name>A0ABY4G755_9BACT</name>
<dbReference type="RefSeq" id="WP_245121069.1">
    <property type="nucleotide sequence ID" value="NZ_CP095061.1"/>
</dbReference>
<keyword evidence="1" id="KW-0732">Signal</keyword>
<evidence type="ECO:0000313" key="3">
    <source>
        <dbReference type="Proteomes" id="UP000830401"/>
    </source>
</evidence>
<protein>
    <submittedName>
        <fullName evidence="2">Uncharacterized protein</fullName>
    </submittedName>
</protein>
<sequence length="137" mass="15089">MRKLIHSYLLRLWLPLVLWTLSASATVAAPTLDGLWKGPLKMPGGQLEVVFRLVSLTGGSYFATLDVPMQKVSRMPVQVEVRNDTVVFAAEEAGSRFIGRVAPDGKHVAGTWRQPGFESALTLTFSQLLSTRRPKPV</sequence>
<evidence type="ECO:0000256" key="1">
    <source>
        <dbReference type="SAM" id="SignalP"/>
    </source>
</evidence>
<dbReference type="EMBL" id="CP095061">
    <property type="protein sequence ID" value="UOQ66703.1"/>
    <property type="molecule type" value="Genomic_DNA"/>
</dbReference>